<dbReference type="RefSeq" id="WP_343056422.1">
    <property type="nucleotide sequence ID" value="NZ_CADIKK010000007.1"/>
</dbReference>
<sequence>MFSSKFKHRRVYFASMQLLAAAILLCAVVSGAYASSHREAPLITTMPKVDGTDFYMFNSYEPNRRGYVTLIANYSPLEDAYGGPNYFALDPDALYEIHIDNVGDGRSHLTFQFRFTNTVNNVALNVGGKQVAIPLVQAGLVSAGDSSKLNVNETYTLKVSRGAFHEDSEEVVTGPGGITTFTKPTDFIGTKTFGSVSGYASYARQYVYTINIPGCRAPGRVFVGQRKESFAVALGKTFDLLNLNPLGPTNGNPNDLADKNITSIALEVPTHCLIGERGNRVIGGWTTSSIRQERLLALNPGSGKDTPEKSKGGWTQVSRLGMPLVNELVIGLKDKDRFNNSKPTNDGQFAEYVTNPTLPALIESLFPGVKAPTNFPRLDLVFTFLTGFQGVNQLATVTPSEMLRLNTSIPPTPKGSQNNLGVLAGDNAGFPNGRRPGDDVVTAELRVVIGVLCTFNNPAIFGCSPSDAPAGAAPLTDGAAIDDSVFDGAFPYLTTPIPGAMN</sequence>
<dbReference type="Proteomes" id="UP000494365">
    <property type="component" value="Unassembled WGS sequence"/>
</dbReference>
<proteinExistence type="predicted"/>
<dbReference type="Pfam" id="PF14224">
    <property type="entry name" value="DUF4331"/>
    <property type="match status" value="1"/>
</dbReference>
<evidence type="ECO:0008006" key="4">
    <source>
        <dbReference type="Google" id="ProtNLM"/>
    </source>
</evidence>
<keyword evidence="3" id="KW-1185">Reference proteome</keyword>
<evidence type="ECO:0000313" key="3">
    <source>
        <dbReference type="Proteomes" id="UP000494365"/>
    </source>
</evidence>
<name>A0A6S7CNK4_9BURK</name>
<evidence type="ECO:0000313" key="2">
    <source>
        <dbReference type="EMBL" id="CAB3784062.1"/>
    </source>
</evidence>
<evidence type="ECO:0000256" key="1">
    <source>
        <dbReference type="SAM" id="SignalP"/>
    </source>
</evidence>
<dbReference type="EMBL" id="CADIKK010000007">
    <property type="protein sequence ID" value="CAB3784062.1"/>
    <property type="molecule type" value="Genomic_DNA"/>
</dbReference>
<keyword evidence="1" id="KW-0732">Signal</keyword>
<dbReference type="AlphaFoldDB" id="A0A6S7CNK4"/>
<accession>A0A6S7CNK4</accession>
<reference evidence="2 3" key="1">
    <citation type="submission" date="2020-04" db="EMBL/GenBank/DDBJ databases">
        <authorList>
            <person name="De Canck E."/>
        </authorList>
    </citation>
    <scope>NUCLEOTIDE SEQUENCE [LARGE SCALE GENOMIC DNA]</scope>
    <source>
        <strain evidence="2 3">LMG 28614</strain>
    </source>
</reference>
<feature type="chain" id="PRO_5028896141" description="DUF4331 domain-containing protein" evidence="1">
    <location>
        <begin position="35"/>
        <end position="502"/>
    </location>
</feature>
<protein>
    <recommendedName>
        <fullName evidence="4">DUF4331 domain-containing protein</fullName>
    </recommendedName>
</protein>
<dbReference type="InterPro" id="IPR025566">
    <property type="entry name" value="DUF4331"/>
</dbReference>
<feature type="signal peptide" evidence="1">
    <location>
        <begin position="1"/>
        <end position="34"/>
    </location>
</feature>
<gene>
    <name evidence="2" type="ORF">LMG28614_01864</name>
</gene>
<organism evidence="2 3">
    <name type="scientific">Paraburkholderia ultramafica</name>
    <dbReference type="NCBI Taxonomy" id="1544867"/>
    <lineage>
        <taxon>Bacteria</taxon>
        <taxon>Pseudomonadati</taxon>
        <taxon>Pseudomonadota</taxon>
        <taxon>Betaproteobacteria</taxon>
        <taxon>Burkholderiales</taxon>
        <taxon>Burkholderiaceae</taxon>
        <taxon>Paraburkholderia</taxon>
    </lineage>
</organism>